<keyword evidence="2" id="KW-0732">Signal</keyword>
<dbReference type="EMBL" id="BKAG01000005">
    <property type="protein sequence ID" value="GEP41824.1"/>
    <property type="molecule type" value="Genomic_DNA"/>
</dbReference>
<organism evidence="3 4">
    <name type="scientific">Brevifollis gellanilyticus</name>
    <dbReference type="NCBI Taxonomy" id="748831"/>
    <lineage>
        <taxon>Bacteria</taxon>
        <taxon>Pseudomonadati</taxon>
        <taxon>Verrucomicrobiota</taxon>
        <taxon>Verrucomicrobiia</taxon>
        <taxon>Verrucomicrobiales</taxon>
        <taxon>Verrucomicrobiaceae</taxon>
    </lineage>
</organism>
<feature type="chain" id="PRO_5022059506" description="DoxX family protein" evidence="2">
    <location>
        <begin position="26"/>
        <end position="145"/>
    </location>
</feature>
<feature type="transmembrane region" description="Helical" evidence="1">
    <location>
        <begin position="68"/>
        <end position="84"/>
    </location>
</feature>
<evidence type="ECO:0000313" key="3">
    <source>
        <dbReference type="EMBL" id="GEP41824.1"/>
    </source>
</evidence>
<accession>A0A512M514</accession>
<evidence type="ECO:0008006" key="5">
    <source>
        <dbReference type="Google" id="ProtNLM"/>
    </source>
</evidence>
<sequence>MNSPALTSAVSWALRLSLSSAFLFAVADRFGLCGPPGAANVAWGAWPPFVEYTGTLLFYLPQTAVQAAAWVATMAEIVLGVWLLTGWQTRLAAYGSMLLLLGFGVSMVVALGVKAPLNYSVFTAAAAAFALAAMPSPDEKAMRTS</sequence>
<keyword evidence="1" id="KW-0472">Membrane</keyword>
<evidence type="ECO:0000256" key="2">
    <source>
        <dbReference type="SAM" id="SignalP"/>
    </source>
</evidence>
<dbReference type="AlphaFoldDB" id="A0A512M514"/>
<feature type="signal peptide" evidence="2">
    <location>
        <begin position="1"/>
        <end position="25"/>
    </location>
</feature>
<reference evidence="3 4" key="1">
    <citation type="submission" date="2019-07" db="EMBL/GenBank/DDBJ databases">
        <title>Whole genome shotgun sequence of Brevifollis gellanilyticus NBRC 108608.</title>
        <authorList>
            <person name="Hosoyama A."/>
            <person name="Uohara A."/>
            <person name="Ohji S."/>
            <person name="Ichikawa N."/>
        </authorList>
    </citation>
    <scope>NUCLEOTIDE SEQUENCE [LARGE SCALE GENOMIC DNA]</scope>
    <source>
        <strain evidence="3 4">NBRC 108608</strain>
    </source>
</reference>
<gene>
    <name evidence="3" type="ORF">BGE01nite_11150</name>
</gene>
<keyword evidence="1" id="KW-1133">Transmembrane helix</keyword>
<evidence type="ECO:0000313" key="4">
    <source>
        <dbReference type="Proteomes" id="UP000321577"/>
    </source>
</evidence>
<comment type="caution">
    <text evidence="3">The sequence shown here is derived from an EMBL/GenBank/DDBJ whole genome shotgun (WGS) entry which is preliminary data.</text>
</comment>
<feature type="transmembrane region" description="Helical" evidence="1">
    <location>
        <begin position="91"/>
        <end position="111"/>
    </location>
</feature>
<name>A0A512M514_9BACT</name>
<keyword evidence="1" id="KW-0812">Transmembrane</keyword>
<keyword evidence="4" id="KW-1185">Reference proteome</keyword>
<dbReference type="OrthoDB" id="6448027at2"/>
<dbReference type="Proteomes" id="UP000321577">
    <property type="component" value="Unassembled WGS sequence"/>
</dbReference>
<dbReference type="RefSeq" id="WP_146849293.1">
    <property type="nucleotide sequence ID" value="NZ_BKAG01000005.1"/>
</dbReference>
<evidence type="ECO:0000256" key="1">
    <source>
        <dbReference type="SAM" id="Phobius"/>
    </source>
</evidence>
<protein>
    <recommendedName>
        <fullName evidence="5">DoxX family protein</fullName>
    </recommendedName>
</protein>
<proteinExistence type="predicted"/>